<keyword evidence="3" id="KW-1185">Reference proteome</keyword>
<evidence type="ECO:0000313" key="3">
    <source>
        <dbReference type="Proteomes" id="UP000827092"/>
    </source>
</evidence>
<evidence type="ECO:0000256" key="1">
    <source>
        <dbReference type="SAM" id="MobiDB-lite"/>
    </source>
</evidence>
<evidence type="ECO:0000313" key="2">
    <source>
        <dbReference type="EMBL" id="KAG8176112.1"/>
    </source>
</evidence>
<gene>
    <name evidence="2" type="ORF">JTE90_025570</name>
</gene>
<dbReference type="Proteomes" id="UP000827092">
    <property type="component" value="Unassembled WGS sequence"/>
</dbReference>
<feature type="compositionally biased region" description="Basic and acidic residues" evidence="1">
    <location>
        <begin position="278"/>
        <end position="290"/>
    </location>
</feature>
<feature type="compositionally biased region" description="Basic residues" evidence="1">
    <location>
        <begin position="291"/>
        <end position="300"/>
    </location>
</feature>
<reference evidence="2 3" key="1">
    <citation type="journal article" date="2022" name="Nat. Ecol. Evol.">
        <title>A masculinizing supergene underlies an exaggerated male reproductive morph in a spider.</title>
        <authorList>
            <person name="Hendrickx F."/>
            <person name="De Corte Z."/>
            <person name="Sonet G."/>
            <person name="Van Belleghem S.M."/>
            <person name="Kostlbacher S."/>
            <person name="Vangestel C."/>
        </authorList>
    </citation>
    <scope>NUCLEOTIDE SEQUENCE [LARGE SCALE GENOMIC DNA]</scope>
    <source>
        <tissue evidence="2">Whole body</tissue>
    </source>
</reference>
<dbReference type="PANTHER" id="PTHR33480">
    <property type="entry name" value="SET DOMAIN-CONTAINING PROTEIN-RELATED"/>
    <property type="match status" value="1"/>
</dbReference>
<dbReference type="AlphaFoldDB" id="A0AAV6TVI2"/>
<accession>A0AAV6TVI2</accession>
<protein>
    <submittedName>
        <fullName evidence="2">Uncharacterized protein</fullName>
    </submittedName>
</protein>
<name>A0AAV6TVI2_9ARAC</name>
<feature type="compositionally biased region" description="Basic and acidic residues" evidence="1">
    <location>
        <begin position="240"/>
        <end position="256"/>
    </location>
</feature>
<organism evidence="2 3">
    <name type="scientific">Oedothorax gibbosus</name>
    <dbReference type="NCBI Taxonomy" id="931172"/>
    <lineage>
        <taxon>Eukaryota</taxon>
        <taxon>Metazoa</taxon>
        <taxon>Ecdysozoa</taxon>
        <taxon>Arthropoda</taxon>
        <taxon>Chelicerata</taxon>
        <taxon>Arachnida</taxon>
        <taxon>Araneae</taxon>
        <taxon>Araneomorphae</taxon>
        <taxon>Entelegynae</taxon>
        <taxon>Araneoidea</taxon>
        <taxon>Linyphiidae</taxon>
        <taxon>Erigoninae</taxon>
        <taxon>Oedothorax</taxon>
    </lineage>
</organism>
<feature type="region of interest" description="Disordered" evidence="1">
    <location>
        <begin position="240"/>
        <end position="300"/>
    </location>
</feature>
<dbReference type="EMBL" id="JAFNEN010000918">
    <property type="protein sequence ID" value="KAG8176112.1"/>
    <property type="molecule type" value="Genomic_DNA"/>
</dbReference>
<sequence>MEWANEVSSRALATLEENKWNKLQLLPFAEDLSKLHQHLIKTTKQSKRLMLNKPTAEGWKQLCEVTLAQVLLFNRKRSGEVERRKIETFENRDKTAISQTEIQESLSEFERKLSQSLTLLEVRGKRGRRVPILLTDEMKVCVELLIKHRNLTGVSANNDYIFAKSKFGSIKPIRGGDVLRKFAKECHDMAVHREYYRLPQSTIYLAKVSKILLAVEKGNVQAYKGLSLDEINVDHSYISEENKGESAEECDQKQDNRGGTSVLRNEDENNKIQQGQRCNERYDEKQEAKREKKQRKHSSS</sequence>
<comment type="caution">
    <text evidence="2">The sequence shown here is derived from an EMBL/GenBank/DDBJ whole genome shotgun (WGS) entry which is preliminary data.</text>
</comment>
<dbReference type="PANTHER" id="PTHR33480:SF5">
    <property type="entry name" value="SI:DKEY-51D8.9"/>
    <property type="match status" value="1"/>
</dbReference>
<proteinExistence type="predicted"/>